<comment type="caution">
    <text evidence="1">The sequence shown here is derived from an EMBL/GenBank/DDBJ whole genome shotgun (WGS) entry which is preliminary data.</text>
</comment>
<dbReference type="InterPro" id="IPR001611">
    <property type="entry name" value="Leu-rich_rpt"/>
</dbReference>
<name>A0A9D4RMN7_DREPO</name>
<organism evidence="1 2">
    <name type="scientific">Dreissena polymorpha</name>
    <name type="common">Zebra mussel</name>
    <name type="synonym">Mytilus polymorpha</name>
    <dbReference type="NCBI Taxonomy" id="45954"/>
    <lineage>
        <taxon>Eukaryota</taxon>
        <taxon>Metazoa</taxon>
        <taxon>Spiralia</taxon>
        <taxon>Lophotrochozoa</taxon>
        <taxon>Mollusca</taxon>
        <taxon>Bivalvia</taxon>
        <taxon>Autobranchia</taxon>
        <taxon>Heteroconchia</taxon>
        <taxon>Euheterodonta</taxon>
        <taxon>Imparidentia</taxon>
        <taxon>Neoheterodontei</taxon>
        <taxon>Myida</taxon>
        <taxon>Dreissenoidea</taxon>
        <taxon>Dreissenidae</taxon>
        <taxon>Dreissena</taxon>
    </lineage>
</organism>
<dbReference type="InterPro" id="IPR032675">
    <property type="entry name" value="LRR_dom_sf"/>
</dbReference>
<keyword evidence="2" id="KW-1185">Reference proteome</keyword>
<accession>A0A9D4RMN7</accession>
<reference evidence="1" key="2">
    <citation type="submission" date="2020-11" db="EMBL/GenBank/DDBJ databases">
        <authorList>
            <person name="McCartney M.A."/>
            <person name="Auch B."/>
            <person name="Kono T."/>
            <person name="Mallez S."/>
            <person name="Becker A."/>
            <person name="Gohl D.M."/>
            <person name="Silverstein K.A.T."/>
            <person name="Koren S."/>
            <person name="Bechman K.B."/>
            <person name="Herman A."/>
            <person name="Abrahante J.E."/>
            <person name="Garbe J."/>
        </authorList>
    </citation>
    <scope>NUCLEOTIDE SEQUENCE</scope>
    <source>
        <strain evidence="1">Duluth1</strain>
        <tissue evidence="1">Whole animal</tissue>
    </source>
</reference>
<proteinExistence type="predicted"/>
<dbReference type="Proteomes" id="UP000828390">
    <property type="component" value="Unassembled WGS sequence"/>
</dbReference>
<dbReference type="SUPFAM" id="SSF52058">
    <property type="entry name" value="L domain-like"/>
    <property type="match status" value="1"/>
</dbReference>
<evidence type="ECO:0000313" key="1">
    <source>
        <dbReference type="EMBL" id="KAH3871905.1"/>
    </source>
</evidence>
<protein>
    <recommendedName>
        <fullName evidence="3">Leucine-rich repeat domain-containing protein</fullName>
    </recommendedName>
</protein>
<dbReference type="Pfam" id="PF00560">
    <property type="entry name" value="LRR_1"/>
    <property type="match status" value="2"/>
</dbReference>
<evidence type="ECO:0000313" key="2">
    <source>
        <dbReference type="Proteomes" id="UP000828390"/>
    </source>
</evidence>
<dbReference type="AlphaFoldDB" id="A0A9D4RMN7"/>
<gene>
    <name evidence="1" type="ORF">DPMN_035120</name>
</gene>
<sequence length="50" mass="5717">MQSLKRLYLNSNQLDFEGIPASIGKLHNLEVFSAANNNIEMIPEGLCRYY</sequence>
<reference evidence="1" key="1">
    <citation type="journal article" date="2019" name="bioRxiv">
        <title>The Genome of the Zebra Mussel, Dreissena polymorpha: A Resource for Invasive Species Research.</title>
        <authorList>
            <person name="McCartney M.A."/>
            <person name="Auch B."/>
            <person name="Kono T."/>
            <person name="Mallez S."/>
            <person name="Zhang Y."/>
            <person name="Obille A."/>
            <person name="Becker A."/>
            <person name="Abrahante J.E."/>
            <person name="Garbe J."/>
            <person name="Badalamenti J.P."/>
            <person name="Herman A."/>
            <person name="Mangelson H."/>
            <person name="Liachko I."/>
            <person name="Sullivan S."/>
            <person name="Sone E.D."/>
            <person name="Koren S."/>
            <person name="Silverstein K.A.T."/>
            <person name="Beckman K.B."/>
            <person name="Gohl D.M."/>
        </authorList>
    </citation>
    <scope>NUCLEOTIDE SEQUENCE</scope>
    <source>
        <strain evidence="1">Duluth1</strain>
        <tissue evidence="1">Whole animal</tissue>
    </source>
</reference>
<dbReference type="Gene3D" id="3.80.10.10">
    <property type="entry name" value="Ribonuclease Inhibitor"/>
    <property type="match status" value="1"/>
</dbReference>
<evidence type="ECO:0008006" key="3">
    <source>
        <dbReference type="Google" id="ProtNLM"/>
    </source>
</evidence>
<dbReference type="EMBL" id="JAIWYP010000002">
    <property type="protein sequence ID" value="KAH3871905.1"/>
    <property type="molecule type" value="Genomic_DNA"/>
</dbReference>